<evidence type="ECO:0000313" key="3">
    <source>
        <dbReference type="EMBL" id="KAH6828876.1"/>
    </source>
</evidence>
<gene>
    <name evidence="3" type="ORF">C2S53_016399</name>
</gene>
<evidence type="ECO:0000313" key="4">
    <source>
        <dbReference type="Proteomes" id="UP001190926"/>
    </source>
</evidence>
<dbReference type="Pfam" id="PF05678">
    <property type="entry name" value="VQ"/>
    <property type="match status" value="1"/>
</dbReference>
<name>A0AAD4J8N3_PERFH</name>
<dbReference type="InterPro" id="IPR008889">
    <property type="entry name" value="VQ"/>
</dbReference>
<evidence type="ECO:0000259" key="2">
    <source>
        <dbReference type="Pfam" id="PF05678"/>
    </source>
</evidence>
<protein>
    <recommendedName>
        <fullName evidence="2">VQ domain-containing protein</fullName>
    </recommendedName>
</protein>
<dbReference type="PANTHER" id="PTHR33624:SF31">
    <property type="entry name" value="SIGMA FACTOR BINDING PROTEIN 1, CHLOROPLASTIC-LIKE"/>
    <property type="match status" value="1"/>
</dbReference>
<organism evidence="3 4">
    <name type="scientific">Perilla frutescens var. hirtella</name>
    <name type="common">Perilla citriodora</name>
    <name type="synonym">Perilla setoyensis</name>
    <dbReference type="NCBI Taxonomy" id="608512"/>
    <lineage>
        <taxon>Eukaryota</taxon>
        <taxon>Viridiplantae</taxon>
        <taxon>Streptophyta</taxon>
        <taxon>Embryophyta</taxon>
        <taxon>Tracheophyta</taxon>
        <taxon>Spermatophyta</taxon>
        <taxon>Magnoliopsida</taxon>
        <taxon>eudicotyledons</taxon>
        <taxon>Gunneridae</taxon>
        <taxon>Pentapetalae</taxon>
        <taxon>asterids</taxon>
        <taxon>lamiids</taxon>
        <taxon>Lamiales</taxon>
        <taxon>Lamiaceae</taxon>
        <taxon>Nepetoideae</taxon>
        <taxon>Elsholtzieae</taxon>
        <taxon>Perilla</taxon>
    </lineage>
</organism>
<dbReference type="InterPro" id="IPR039335">
    <property type="entry name" value="SIB1/2"/>
</dbReference>
<dbReference type="AlphaFoldDB" id="A0AAD4J8N3"/>
<sequence length="147" mass="15598">MDHQVLPAAKRGKRKSGGDSLKVVYISSPMKVRTSATRFRSLVQQLTGKNSDIARYMDADGGGGGAADFRDQDGMLLRNDDGGGGLSSVSSDDTTTTNTTTTTAATTSDSFLDDNYAAASRMEDQFAGFFSPESFCDVLGSYHGLLM</sequence>
<feature type="compositionally biased region" description="Low complexity" evidence="1">
    <location>
        <begin position="87"/>
        <end position="101"/>
    </location>
</feature>
<dbReference type="EMBL" id="SDAM02000120">
    <property type="protein sequence ID" value="KAH6828876.1"/>
    <property type="molecule type" value="Genomic_DNA"/>
</dbReference>
<feature type="region of interest" description="Disordered" evidence="1">
    <location>
        <begin position="64"/>
        <end position="101"/>
    </location>
</feature>
<feature type="domain" description="VQ" evidence="2">
    <location>
        <begin position="26"/>
        <end position="52"/>
    </location>
</feature>
<dbReference type="PANTHER" id="PTHR33624">
    <property type="entry name" value="SIGMA FACTOR BINDING PROTEIN 1, CHLOROPLASTIC"/>
    <property type="match status" value="1"/>
</dbReference>
<accession>A0AAD4J8N3</accession>
<keyword evidence="4" id="KW-1185">Reference proteome</keyword>
<reference evidence="3 4" key="1">
    <citation type="journal article" date="2021" name="Nat. Commun.">
        <title>Incipient diploidization of the medicinal plant Perilla within 10,000 years.</title>
        <authorList>
            <person name="Zhang Y."/>
            <person name="Shen Q."/>
            <person name="Leng L."/>
            <person name="Zhang D."/>
            <person name="Chen S."/>
            <person name="Shi Y."/>
            <person name="Ning Z."/>
            <person name="Chen S."/>
        </authorList>
    </citation>
    <scope>NUCLEOTIDE SEQUENCE [LARGE SCALE GENOMIC DNA]</scope>
    <source>
        <strain evidence="4">cv. PC099</strain>
    </source>
</reference>
<comment type="caution">
    <text evidence="3">The sequence shown here is derived from an EMBL/GenBank/DDBJ whole genome shotgun (WGS) entry which is preliminary data.</text>
</comment>
<proteinExistence type="predicted"/>
<evidence type="ECO:0000256" key="1">
    <source>
        <dbReference type="SAM" id="MobiDB-lite"/>
    </source>
</evidence>
<dbReference type="Proteomes" id="UP001190926">
    <property type="component" value="Unassembled WGS sequence"/>
</dbReference>
<feature type="compositionally biased region" description="Basic and acidic residues" evidence="1">
    <location>
        <begin position="68"/>
        <end position="81"/>
    </location>
</feature>